<reference evidence="3 4" key="1">
    <citation type="submission" date="2019-03" db="EMBL/GenBank/DDBJ databases">
        <title>Genomic Encyclopedia of Archaeal and Bacterial Type Strains, Phase II (KMG-II): from individual species to whole genera.</title>
        <authorList>
            <person name="Goeker M."/>
        </authorList>
    </citation>
    <scope>NUCLEOTIDE SEQUENCE [LARGE SCALE GENOMIC DNA]</scope>
    <source>
        <strain evidence="3 4">DSM 26433</strain>
    </source>
</reference>
<sequence length="379" mass="42617">MTAEGWLNAYLDLNLLIALGAVLWFGLRWVLRRTSLGMAFLPQLRLMNGLTLLLALAPLLALVFTTWIMAHPPNLADLLVAQYLQGNMNISATSLETTLGLREDFVREMLAQQTLWSKVLAAVAAAGAGWCIAHICLSLWHLRVALRGAFVWRQIGRVQIRVSSTARVAFSTRGLFTRYVILPQSVLERPQDLRLTMSHELQHFRQKDIECEIVLELLRPFLFWNPAFVMWRREVRNLREYACDQSLSARPGFDVRAYCECLIRAVAEAGKKRTFFKRISPSVALVDGDELQGGAALRNRLIVVTSQQPTKPTFGTWALISAALVMMVLSTTVMLQRSGDWSHDRIMLSTIVNLERMASRPASTITFGVAPELQQAALQ</sequence>
<dbReference type="InterPro" id="IPR008756">
    <property type="entry name" value="Peptidase_M56"/>
</dbReference>
<feature type="transmembrane region" description="Helical" evidence="1">
    <location>
        <begin position="52"/>
        <end position="70"/>
    </location>
</feature>
<dbReference type="OrthoDB" id="7743548at2"/>
<dbReference type="Proteomes" id="UP000295673">
    <property type="component" value="Unassembled WGS sequence"/>
</dbReference>
<dbReference type="AlphaFoldDB" id="A0A4R1NU44"/>
<name>A0A4R1NU44_9RHOB</name>
<dbReference type="PANTHER" id="PTHR34978:SF3">
    <property type="entry name" value="SLR0241 PROTEIN"/>
    <property type="match status" value="1"/>
</dbReference>
<dbReference type="InterPro" id="IPR052173">
    <property type="entry name" value="Beta-lactam_resp_regulator"/>
</dbReference>
<dbReference type="PANTHER" id="PTHR34978">
    <property type="entry name" value="POSSIBLE SENSOR-TRANSDUCER PROTEIN BLAR"/>
    <property type="match status" value="1"/>
</dbReference>
<comment type="caution">
    <text evidence="3">The sequence shown here is derived from an EMBL/GenBank/DDBJ whole genome shotgun (WGS) entry which is preliminary data.</text>
</comment>
<gene>
    <name evidence="3" type="ORF">BXY66_0828</name>
</gene>
<feature type="domain" description="Peptidase M56" evidence="2">
    <location>
        <begin position="158"/>
        <end position="271"/>
    </location>
</feature>
<evidence type="ECO:0000313" key="3">
    <source>
        <dbReference type="EMBL" id="TCL08788.1"/>
    </source>
</evidence>
<dbReference type="RefSeq" id="WP_132858885.1">
    <property type="nucleotide sequence ID" value="NZ_SMGR01000001.1"/>
</dbReference>
<feature type="transmembrane region" description="Helical" evidence="1">
    <location>
        <begin position="314"/>
        <end position="335"/>
    </location>
</feature>
<accession>A0A4R1NU44</accession>
<evidence type="ECO:0000313" key="4">
    <source>
        <dbReference type="Proteomes" id="UP000295673"/>
    </source>
</evidence>
<keyword evidence="1" id="KW-0812">Transmembrane</keyword>
<keyword evidence="4" id="KW-1185">Reference proteome</keyword>
<dbReference type="EMBL" id="SMGR01000001">
    <property type="protein sequence ID" value="TCL08788.1"/>
    <property type="molecule type" value="Genomic_DNA"/>
</dbReference>
<feature type="transmembrane region" description="Helical" evidence="1">
    <location>
        <begin position="119"/>
        <end position="140"/>
    </location>
</feature>
<evidence type="ECO:0000256" key="1">
    <source>
        <dbReference type="SAM" id="Phobius"/>
    </source>
</evidence>
<keyword evidence="1" id="KW-1133">Transmembrane helix</keyword>
<keyword evidence="1" id="KW-0472">Membrane</keyword>
<dbReference type="Pfam" id="PF05569">
    <property type="entry name" value="Peptidase_M56"/>
    <property type="match status" value="1"/>
</dbReference>
<proteinExistence type="predicted"/>
<protein>
    <submittedName>
        <fullName evidence="3">BlaR1 peptidase M56</fullName>
    </submittedName>
</protein>
<evidence type="ECO:0000259" key="2">
    <source>
        <dbReference type="Pfam" id="PF05569"/>
    </source>
</evidence>
<feature type="transmembrane region" description="Helical" evidence="1">
    <location>
        <begin position="13"/>
        <end position="31"/>
    </location>
</feature>
<organism evidence="3 4">
    <name type="scientific">Shimia isoporae</name>
    <dbReference type="NCBI Taxonomy" id="647720"/>
    <lineage>
        <taxon>Bacteria</taxon>
        <taxon>Pseudomonadati</taxon>
        <taxon>Pseudomonadota</taxon>
        <taxon>Alphaproteobacteria</taxon>
        <taxon>Rhodobacterales</taxon>
        <taxon>Roseobacteraceae</taxon>
    </lineage>
</organism>